<organism evidence="7 8">
    <name type="scientific">Moraxella nonliquefaciens</name>
    <dbReference type="NCBI Taxonomy" id="478"/>
    <lineage>
        <taxon>Bacteria</taxon>
        <taxon>Pseudomonadati</taxon>
        <taxon>Pseudomonadota</taxon>
        <taxon>Gammaproteobacteria</taxon>
        <taxon>Moraxellales</taxon>
        <taxon>Moraxellaceae</taxon>
        <taxon>Moraxella</taxon>
    </lineage>
</organism>
<evidence type="ECO:0000256" key="6">
    <source>
        <dbReference type="SAM" id="SignalP"/>
    </source>
</evidence>
<name>A0A1B8PKS2_MORNO</name>
<dbReference type="Gene3D" id="3.40.50.1980">
    <property type="entry name" value="Nitrogenase molybdenum iron protein domain"/>
    <property type="match status" value="1"/>
</dbReference>
<feature type="signal peptide" evidence="6">
    <location>
        <begin position="1"/>
        <end position="26"/>
    </location>
</feature>
<dbReference type="Pfam" id="PF01297">
    <property type="entry name" value="ZnuA"/>
    <property type="match status" value="1"/>
</dbReference>
<feature type="chain" id="PRO_5008611682" description="High-affinity zinc uptake system protein ZnuA" evidence="6">
    <location>
        <begin position="27"/>
        <end position="284"/>
    </location>
</feature>
<accession>A0A1B8PKS2</accession>
<keyword evidence="5" id="KW-0864">Zinc transport</keyword>
<dbReference type="PANTHER" id="PTHR42953:SF3">
    <property type="entry name" value="HIGH-AFFINITY ZINC UPTAKE SYSTEM PROTEIN ZNUA"/>
    <property type="match status" value="1"/>
</dbReference>
<evidence type="ECO:0000313" key="7">
    <source>
        <dbReference type="EMBL" id="OBX51643.1"/>
    </source>
</evidence>
<evidence type="ECO:0000256" key="2">
    <source>
        <dbReference type="ARBA" id="ARBA00015915"/>
    </source>
</evidence>
<proteinExistence type="inferred from homology"/>
<dbReference type="GO" id="GO:0046872">
    <property type="term" value="F:metal ion binding"/>
    <property type="evidence" value="ECO:0007669"/>
    <property type="project" value="InterPro"/>
</dbReference>
<dbReference type="PANTHER" id="PTHR42953">
    <property type="entry name" value="HIGH-AFFINITY ZINC UPTAKE SYSTEM PROTEIN ZNUA-RELATED"/>
    <property type="match status" value="1"/>
</dbReference>
<dbReference type="GO" id="GO:0006829">
    <property type="term" value="P:zinc ion transport"/>
    <property type="evidence" value="ECO:0007669"/>
    <property type="project" value="UniProtKB-KW"/>
</dbReference>
<dbReference type="InterPro" id="IPR050492">
    <property type="entry name" value="Bact_metal-bind_prot9"/>
</dbReference>
<keyword evidence="3" id="KW-0813">Transport</keyword>
<evidence type="ECO:0000256" key="4">
    <source>
        <dbReference type="ARBA" id="ARBA00022729"/>
    </source>
</evidence>
<comment type="similarity">
    <text evidence="1">Belongs to the bacterial solute-binding protein 9 family.</text>
</comment>
<dbReference type="RefSeq" id="WP_066892471.1">
    <property type="nucleotide sequence ID" value="NZ_LZDN01000005.1"/>
</dbReference>
<keyword evidence="5" id="KW-0862">Zinc</keyword>
<dbReference type="Proteomes" id="UP000092671">
    <property type="component" value="Unassembled WGS sequence"/>
</dbReference>
<dbReference type="EMBL" id="LZDN01000005">
    <property type="protein sequence ID" value="OBX51643.1"/>
    <property type="molecule type" value="Genomic_DNA"/>
</dbReference>
<gene>
    <name evidence="7" type="ORF">A9Z60_07100</name>
</gene>
<keyword evidence="4 6" id="KW-0732">Signal</keyword>
<comment type="caution">
    <text evidence="7">The sequence shown here is derived from an EMBL/GenBank/DDBJ whole genome shotgun (WGS) entry which is preliminary data.</text>
</comment>
<dbReference type="AlphaFoldDB" id="A0A1B8PKS2"/>
<evidence type="ECO:0000256" key="5">
    <source>
        <dbReference type="ARBA" id="ARBA00022906"/>
    </source>
</evidence>
<evidence type="ECO:0000256" key="1">
    <source>
        <dbReference type="ARBA" id="ARBA00011028"/>
    </source>
</evidence>
<dbReference type="OrthoDB" id="7346865at2"/>
<protein>
    <recommendedName>
        <fullName evidence="2">High-affinity zinc uptake system protein ZnuA</fullName>
    </recommendedName>
</protein>
<sequence length="284" mass="31693">MRFFKFSLVKFSLPVQVILWSATCHAGTVTVSNYPLLLLSNAVTQGAEPAQMLLSAGDVGHHGSLSPSKAKLVGDSDYVVWFGRELEQNLVKTLDTAPNAISLFRMNAFYRLPIRQLDGTPRADTFDPHIWLDPENAKAIVRALAVVHSHANPKHKALYANNAKAFHEAMDKAVAQVQKQRQRTYWAYHDSFAYLERSANLKFAGALTPDHHLSPKASQFRLLNNDRPSPYMCLLSQGAVSDGIKNKLGHVSTLIKQEDMSDGTDFVRVWQTTVNDIYACIDQK</sequence>
<evidence type="ECO:0000256" key="3">
    <source>
        <dbReference type="ARBA" id="ARBA00022448"/>
    </source>
</evidence>
<dbReference type="SUPFAM" id="SSF53807">
    <property type="entry name" value="Helical backbone' metal receptor"/>
    <property type="match status" value="1"/>
</dbReference>
<reference evidence="7 8" key="1">
    <citation type="submission" date="2016-06" db="EMBL/GenBank/DDBJ databases">
        <title>Draft genome of Moraxella nonliquefaciens CCUG 60284.</title>
        <authorList>
            <person name="Salva-Serra F."/>
            <person name="Engstrom-Jakobsson H."/>
            <person name="Thorell K."/>
            <person name="Gonzales-Siles L."/>
            <person name="Karlsson R."/>
            <person name="Boulund F."/>
            <person name="Engstrand L."/>
            <person name="Kristiansson E."/>
            <person name="Moore E."/>
        </authorList>
    </citation>
    <scope>NUCLEOTIDE SEQUENCE [LARGE SCALE GENOMIC DNA]</scope>
    <source>
        <strain evidence="7 8">CCUG 60284</strain>
    </source>
</reference>
<dbReference type="InterPro" id="IPR006127">
    <property type="entry name" value="ZnuA-like"/>
</dbReference>
<keyword evidence="5" id="KW-0406">Ion transport</keyword>
<evidence type="ECO:0000313" key="8">
    <source>
        <dbReference type="Proteomes" id="UP000092671"/>
    </source>
</evidence>